<evidence type="ECO:0000313" key="1">
    <source>
        <dbReference type="EMBL" id="BAS73335.1"/>
    </source>
</evidence>
<evidence type="ECO:0000313" key="2">
    <source>
        <dbReference type="Proteomes" id="UP000059680"/>
    </source>
</evidence>
<dbReference type="Proteomes" id="UP000059680">
    <property type="component" value="Chromosome 1"/>
</dbReference>
<dbReference type="InParanoid" id="A0A0P0V5M6"/>
<reference evidence="1 2" key="3">
    <citation type="journal article" date="2013" name="Rice">
        <title>Improvement of the Oryza sativa Nipponbare reference genome using next generation sequence and optical map data.</title>
        <authorList>
            <person name="Kawahara Y."/>
            <person name="de la Bastide M."/>
            <person name="Hamilton J.P."/>
            <person name="Kanamori H."/>
            <person name="McCombie W.R."/>
            <person name="Ouyang S."/>
            <person name="Schwartz D.C."/>
            <person name="Tanaka T."/>
            <person name="Wu J."/>
            <person name="Zhou S."/>
            <person name="Childs K.L."/>
            <person name="Davidson R.M."/>
            <person name="Lin H."/>
            <person name="Quesada-Ocampo L."/>
            <person name="Vaillancourt B."/>
            <person name="Sakai H."/>
            <person name="Lee S.S."/>
            <person name="Kim J."/>
            <person name="Numa H."/>
            <person name="Itoh T."/>
            <person name="Buell C.R."/>
            <person name="Matsumoto T."/>
        </authorList>
    </citation>
    <scope>NUCLEOTIDE SEQUENCE [LARGE SCALE GENOMIC DNA]</scope>
    <source>
        <strain evidence="2">cv. Nipponbare</strain>
    </source>
</reference>
<dbReference type="EMBL" id="AP014957">
    <property type="protein sequence ID" value="BAS73335.1"/>
    <property type="molecule type" value="Genomic_DNA"/>
</dbReference>
<dbReference type="PaxDb" id="39947-A0A0P0V5M6"/>
<reference evidence="2" key="1">
    <citation type="journal article" date="2005" name="Nature">
        <title>The map-based sequence of the rice genome.</title>
        <authorList>
            <consortium name="International rice genome sequencing project (IRGSP)"/>
            <person name="Matsumoto T."/>
            <person name="Wu J."/>
            <person name="Kanamori H."/>
            <person name="Katayose Y."/>
            <person name="Fujisawa M."/>
            <person name="Namiki N."/>
            <person name="Mizuno H."/>
            <person name="Yamamoto K."/>
            <person name="Antonio B.A."/>
            <person name="Baba T."/>
            <person name="Sakata K."/>
            <person name="Nagamura Y."/>
            <person name="Aoki H."/>
            <person name="Arikawa K."/>
            <person name="Arita K."/>
            <person name="Bito T."/>
            <person name="Chiden Y."/>
            <person name="Fujitsuka N."/>
            <person name="Fukunaka R."/>
            <person name="Hamada M."/>
            <person name="Harada C."/>
            <person name="Hayashi A."/>
            <person name="Hijishita S."/>
            <person name="Honda M."/>
            <person name="Hosokawa S."/>
            <person name="Ichikawa Y."/>
            <person name="Idonuma A."/>
            <person name="Iijima M."/>
            <person name="Ikeda M."/>
            <person name="Ikeno M."/>
            <person name="Ito K."/>
            <person name="Ito S."/>
            <person name="Ito T."/>
            <person name="Ito Y."/>
            <person name="Ito Y."/>
            <person name="Iwabuchi A."/>
            <person name="Kamiya K."/>
            <person name="Karasawa W."/>
            <person name="Kurita K."/>
            <person name="Katagiri S."/>
            <person name="Kikuta A."/>
            <person name="Kobayashi H."/>
            <person name="Kobayashi N."/>
            <person name="Machita K."/>
            <person name="Maehara T."/>
            <person name="Masukawa M."/>
            <person name="Mizubayashi T."/>
            <person name="Mukai Y."/>
            <person name="Nagasaki H."/>
            <person name="Nagata Y."/>
            <person name="Naito S."/>
            <person name="Nakashima M."/>
            <person name="Nakama Y."/>
            <person name="Nakamichi Y."/>
            <person name="Nakamura M."/>
            <person name="Meguro A."/>
            <person name="Negishi M."/>
            <person name="Ohta I."/>
            <person name="Ohta T."/>
            <person name="Okamoto M."/>
            <person name="Ono N."/>
            <person name="Saji S."/>
            <person name="Sakaguchi M."/>
            <person name="Sakai K."/>
            <person name="Shibata M."/>
            <person name="Shimokawa T."/>
            <person name="Song J."/>
            <person name="Takazaki Y."/>
            <person name="Terasawa K."/>
            <person name="Tsugane M."/>
            <person name="Tsuji K."/>
            <person name="Ueda S."/>
            <person name="Waki K."/>
            <person name="Yamagata H."/>
            <person name="Yamamoto M."/>
            <person name="Yamamoto S."/>
            <person name="Yamane H."/>
            <person name="Yoshiki S."/>
            <person name="Yoshihara R."/>
            <person name="Yukawa K."/>
            <person name="Zhong H."/>
            <person name="Yano M."/>
            <person name="Yuan Q."/>
            <person name="Ouyang S."/>
            <person name="Liu J."/>
            <person name="Jones K.M."/>
            <person name="Gansberger K."/>
            <person name="Moffat K."/>
            <person name="Hill J."/>
            <person name="Bera J."/>
            <person name="Fadrosh D."/>
            <person name="Jin S."/>
            <person name="Johri S."/>
            <person name="Kim M."/>
            <person name="Overton L."/>
            <person name="Reardon M."/>
            <person name="Tsitrin T."/>
            <person name="Vuong H."/>
            <person name="Weaver B."/>
            <person name="Ciecko A."/>
            <person name="Tallon L."/>
            <person name="Jackson J."/>
            <person name="Pai G."/>
            <person name="Aken S.V."/>
            <person name="Utterback T."/>
            <person name="Reidmuller S."/>
            <person name="Feldblyum T."/>
            <person name="Hsiao J."/>
            <person name="Zismann V."/>
            <person name="Iobst S."/>
            <person name="de Vazeille A.R."/>
            <person name="Buell C.R."/>
            <person name="Ying K."/>
            <person name="Li Y."/>
            <person name="Lu T."/>
            <person name="Huang Y."/>
            <person name="Zhao Q."/>
            <person name="Feng Q."/>
            <person name="Zhang L."/>
            <person name="Zhu J."/>
            <person name="Weng Q."/>
            <person name="Mu J."/>
            <person name="Lu Y."/>
            <person name="Fan D."/>
            <person name="Liu Y."/>
            <person name="Guan J."/>
            <person name="Zhang Y."/>
            <person name="Yu S."/>
            <person name="Liu X."/>
            <person name="Zhang Y."/>
            <person name="Hong G."/>
            <person name="Han B."/>
            <person name="Choisne N."/>
            <person name="Demange N."/>
            <person name="Orjeda G."/>
            <person name="Samain S."/>
            <person name="Cattolico L."/>
            <person name="Pelletier E."/>
            <person name="Couloux A."/>
            <person name="Segurens B."/>
            <person name="Wincker P."/>
            <person name="D'Hont A."/>
            <person name="Scarpelli C."/>
            <person name="Weissenbach J."/>
            <person name="Salanoubat M."/>
            <person name="Quetier F."/>
            <person name="Yu Y."/>
            <person name="Kim H.R."/>
            <person name="Rambo T."/>
            <person name="Currie J."/>
            <person name="Collura K."/>
            <person name="Luo M."/>
            <person name="Yang T."/>
            <person name="Ammiraju J.S.S."/>
            <person name="Engler F."/>
            <person name="Soderlund C."/>
            <person name="Wing R.A."/>
            <person name="Palmer L.E."/>
            <person name="de la Bastide M."/>
            <person name="Spiegel L."/>
            <person name="Nascimento L."/>
            <person name="Zutavern T."/>
            <person name="O'Shaughnessy A."/>
            <person name="Dike S."/>
            <person name="Dedhia N."/>
            <person name="Preston R."/>
            <person name="Balija V."/>
            <person name="McCombie W.R."/>
            <person name="Chow T."/>
            <person name="Chen H."/>
            <person name="Chung M."/>
            <person name="Chen C."/>
            <person name="Shaw J."/>
            <person name="Wu H."/>
            <person name="Hsiao K."/>
            <person name="Chao Y."/>
            <person name="Chu M."/>
            <person name="Cheng C."/>
            <person name="Hour A."/>
            <person name="Lee P."/>
            <person name="Lin S."/>
            <person name="Lin Y."/>
            <person name="Liou J."/>
            <person name="Liu S."/>
            <person name="Hsing Y."/>
            <person name="Raghuvanshi S."/>
            <person name="Mohanty A."/>
            <person name="Bharti A.K."/>
            <person name="Gaur A."/>
            <person name="Gupta V."/>
            <person name="Kumar D."/>
            <person name="Ravi V."/>
            <person name="Vij S."/>
            <person name="Kapur A."/>
            <person name="Khurana P."/>
            <person name="Khurana P."/>
            <person name="Khurana J.P."/>
            <person name="Tyagi A.K."/>
            <person name="Gaikwad K."/>
            <person name="Singh A."/>
            <person name="Dalal V."/>
            <person name="Srivastava S."/>
            <person name="Dixit A."/>
            <person name="Pal A.K."/>
            <person name="Ghazi I.A."/>
            <person name="Yadav M."/>
            <person name="Pandit A."/>
            <person name="Bhargava A."/>
            <person name="Sureshbabu K."/>
            <person name="Batra K."/>
            <person name="Sharma T.R."/>
            <person name="Mohapatra T."/>
            <person name="Singh N.K."/>
            <person name="Messing J."/>
            <person name="Nelson A.B."/>
            <person name="Fuks G."/>
            <person name="Kavchok S."/>
            <person name="Keizer G."/>
            <person name="Linton E."/>
            <person name="Llaca V."/>
            <person name="Song R."/>
            <person name="Tanyolac B."/>
            <person name="Young S."/>
            <person name="Ho-Il K."/>
            <person name="Hahn J.H."/>
            <person name="Sangsakoo G."/>
            <person name="Vanavichit A."/>
            <person name="de Mattos Luiz.A.T."/>
            <person name="Zimmer P.D."/>
            <person name="Malone G."/>
            <person name="Dellagostin O."/>
            <person name="de Oliveira A.C."/>
            <person name="Bevan M."/>
            <person name="Bancroft I."/>
            <person name="Minx P."/>
            <person name="Cordum H."/>
            <person name="Wilson R."/>
            <person name="Cheng Z."/>
            <person name="Jin W."/>
            <person name="Jiang J."/>
            <person name="Leong S.A."/>
            <person name="Iwama H."/>
            <person name="Gojobori T."/>
            <person name="Itoh T."/>
            <person name="Niimura Y."/>
            <person name="Fujii Y."/>
            <person name="Habara T."/>
            <person name="Sakai H."/>
            <person name="Sato Y."/>
            <person name="Wilson G."/>
            <person name="Kumar K."/>
            <person name="McCouch S."/>
            <person name="Juretic N."/>
            <person name="Hoen D."/>
            <person name="Wright S."/>
            <person name="Bruskiewich R."/>
            <person name="Bureau T."/>
            <person name="Miyao A."/>
            <person name="Hirochika H."/>
            <person name="Nishikawa T."/>
            <person name="Kadowaki K."/>
            <person name="Sugiura M."/>
            <person name="Burr B."/>
            <person name="Sasaki T."/>
        </authorList>
    </citation>
    <scope>NUCLEOTIDE SEQUENCE [LARGE SCALE GENOMIC DNA]</scope>
    <source>
        <strain evidence="2">cv. Nipponbare</strain>
    </source>
</reference>
<dbReference type="AlphaFoldDB" id="A0A0P0V5M6"/>
<name>A0A0P0V5M6_ORYSJ</name>
<protein>
    <submittedName>
        <fullName evidence="1">Os01g0635950 protein</fullName>
    </submittedName>
</protein>
<proteinExistence type="predicted"/>
<gene>
    <name evidence="1" type="ordered locus">Os01g0635950</name>
    <name evidence="1" type="ORF">OSNPB_010635950</name>
</gene>
<reference evidence="1 2" key="2">
    <citation type="journal article" date="2013" name="Plant Cell Physiol.">
        <title>Rice Annotation Project Database (RAP-DB): an integrative and interactive database for rice genomics.</title>
        <authorList>
            <person name="Sakai H."/>
            <person name="Lee S.S."/>
            <person name="Tanaka T."/>
            <person name="Numa H."/>
            <person name="Kim J."/>
            <person name="Kawahara Y."/>
            <person name="Wakimoto H."/>
            <person name="Yang C.C."/>
            <person name="Iwamoto M."/>
            <person name="Abe T."/>
            <person name="Yamada Y."/>
            <person name="Muto A."/>
            <person name="Inokuchi H."/>
            <person name="Ikemura T."/>
            <person name="Matsumoto T."/>
            <person name="Sasaki T."/>
            <person name="Itoh T."/>
        </authorList>
    </citation>
    <scope>NUCLEOTIDE SEQUENCE [LARGE SCALE GENOMIC DNA]</scope>
    <source>
        <strain evidence="2">cv. Nipponbare</strain>
    </source>
</reference>
<accession>A0A0P0V5M6</accession>
<organism evidence="1 2">
    <name type="scientific">Oryza sativa subsp. japonica</name>
    <name type="common">Rice</name>
    <dbReference type="NCBI Taxonomy" id="39947"/>
    <lineage>
        <taxon>Eukaryota</taxon>
        <taxon>Viridiplantae</taxon>
        <taxon>Streptophyta</taxon>
        <taxon>Embryophyta</taxon>
        <taxon>Tracheophyta</taxon>
        <taxon>Spermatophyta</taxon>
        <taxon>Magnoliopsida</taxon>
        <taxon>Liliopsida</taxon>
        <taxon>Poales</taxon>
        <taxon>Poaceae</taxon>
        <taxon>BOP clade</taxon>
        <taxon>Oryzoideae</taxon>
        <taxon>Oryzeae</taxon>
        <taxon>Oryzinae</taxon>
        <taxon>Oryza</taxon>
        <taxon>Oryza sativa</taxon>
    </lineage>
</organism>
<sequence length="136" mass="14707">MGYHTILFGFPSWRMQRHQCSIFHISQKGGGNWGTGRYMNLEQFPAQQHHISGGGGGGGPSEKNILGWESAGNITNEEVVEAQGGTESSTPFLPYMPPVKQPCCRAKDKDGAAMLRGMLTLGTGMRHTAARCMHSG</sequence>
<keyword evidence="2" id="KW-1185">Reference proteome</keyword>